<gene>
    <name evidence="1" type="ORF">SDC9_131665</name>
</gene>
<dbReference type="EMBL" id="VSSQ01033095">
    <property type="protein sequence ID" value="MPM84592.1"/>
    <property type="molecule type" value="Genomic_DNA"/>
</dbReference>
<organism evidence="1">
    <name type="scientific">bioreactor metagenome</name>
    <dbReference type="NCBI Taxonomy" id="1076179"/>
    <lineage>
        <taxon>unclassified sequences</taxon>
        <taxon>metagenomes</taxon>
        <taxon>ecological metagenomes</taxon>
    </lineage>
</organism>
<sequence length="109" mass="12054">MMLHLLSNVQNVCKNHLRHRWRAVCRDVGYHDTFFAGGIDVDHIVARGQHTDVFKIGQCLHDFGGNDGFVCQNCLGTCRALYDLFGGSAVVNGQFAQLAHCIPRQIAGV</sequence>
<protein>
    <submittedName>
        <fullName evidence="1">Uncharacterized protein</fullName>
    </submittedName>
</protein>
<name>A0A645D7J6_9ZZZZ</name>
<proteinExistence type="predicted"/>
<comment type="caution">
    <text evidence="1">The sequence shown here is derived from an EMBL/GenBank/DDBJ whole genome shotgun (WGS) entry which is preliminary data.</text>
</comment>
<accession>A0A645D7J6</accession>
<evidence type="ECO:0000313" key="1">
    <source>
        <dbReference type="EMBL" id="MPM84592.1"/>
    </source>
</evidence>
<dbReference type="AlphaFoldDB" id="A0A645D7J6"/>
<reference evidence="1" key="1">
    <citation type="submission" date="2019-08" db="EMBL/GenBank/DDBJ databases">
        <authorList>
            <person name="Kucharzyk K."/>
            <person name="Murdoch R.W."/>
            <person name="Higgins S."/>
            <person name="Loffler F."/>
        </authorList>
    </citation>
    <scope>NUCLEOTIDE SEQUENCE</scope>
</reference>